<comment type="caution">
    <text evidence="1">The sequence shown here is derived from an EMBL/GenBank/DDBJ whole genome shotgun (WGS) entry which is preliminary data.</text>
</comment>
<dbReference type="EMBL" id="MU807582">
    <property type="protein sequence ID" value="KAJ3831319.1"/>
    <property type="molecule type" value="Genomic_DNA"/>
</dbReference>
<evidence type="ECO:0000313" key="2">
    <source>
        <dbReference type="Proteomes" id="UP001163846"/>
    </source>
</evidence>
<keyword evidence="2" id="KW-1185">Reference proteome</keyword>
<evidence type="ECO:0000313" key="1">
    <source>
        <dbReference type="EMBL" id="KAJ3831319.1"/>
    </source>
</evidence>
<gene>
    <name evidence="1" type="ORF">F5878DRAFT_667679</name>
</gene>
<sequence>MSHKNNNYESHCATTVDKDGQRRKFFLGISMAANHTSENQRDKWIELIDELYQLYEDSPFCKTTSDSCNFWTAVTGMHTDHAEDQKKLFCLLKTFKERCEHERHGERSVLQMNSPELITFLLCVSETATREAGGPEAWILLSEAEQKTLNERIYLELAREIGQAEFEALSDEEKANIDLFLWVGCCMHKEMNAFKGGVSAMEVWWGRNNLDPPIPLPNWDNDAASTLAPGTDAAKRAAERAKGGAIKVTSTLAGAAFRHKDRKRGQQDTLRFYFAKEFGFNITFPDTNNTRFQSHAEACTVLITYLDMFLMMLTPTLGRGLIQCQT</sequence>
<organism evidence="1 2">
    <name type="scientific">Lentinula raphanica</name>
    <dbReference type="NCBI Taxonomy" id="153919"/>
    <lineage>
        <taxon>Eukaryota</taxon>
        <taxon>Fungi</taxon>
        <taxon>Dikarya</taxon>
        <taxon>Basidiomycota</taxon>
        <taxon>Agaricomycotina</taxon>
        <taxon>Agaricomycetes</taxon>
        <taxon>Agaricomycetidae</taxon>
        <taxon>Agaricales</taxon>
        <taxon>Marasmiineae</taxon>
        <taxon>Omphalotaceae</taxon>
        <taxon>Lentinula</taxon>
    </lineage>
</organism>
<proteinExistence type="predicted"/>
<name>A0AA38NVD8_9AGAR</name>
<dbReference type="AlphaFoldDB" id="A0AA38NVD8"/>
<dbReference type="Proteomes" id="UP001163846">
    <property type="component" value="Unassembled WGS sequence"/>
</dbReference>
<protein>
    <submittedName>
        <fullName evidence="1">Uncharacterized protein</fullName>
    </submittedName>
</protein>
<reference evidence="1" key="1">
    <citation type="submission" date="2022-08" db="EMBL/GenBank/DDBJ databases">
        <authorList>
            <consortium name="DOE Joint Genome Institute"/>
            <person name="Min B."/>
            <person name="Riley R."/>
            <person name="Sierra-Patev S."/>
            <person name="Naranjo-Ortiz M."/>
            <person name="Looney B."/>
            <person name="Konkel Z."/>
            <person name="Slot J.C."/>
            <person name="Sakamoto Y."/>
            <person name="Steenwyk J.L."/>
            <person name="Rokas A."/>
            <person name="Carro J."/>
            <person name="Camarero S."/>
            <person name="Ferreira P."/>
            <person name="Molpeceres G."/>
            <person name="Ruiz-Duenas F.J."/>
            <person name="Serrano A."/>
            <person name="Henrissat B."/>
            <person name="Drula E."/>
            <person name="Hughes K.W."/>
            <person name="Mata J.L."/>
            <person name="Ishikawa N.K."/>
            <person name="Vargas-Isla R."/>
            <person name="Ushijima S."/>
            <person name="Smith C.A."/>
            <person name="Ahrendt S."/>
            <person name="Andreopoulos W."/>
            <person name="He G."/>
            <person name="Labutti K."/>
            <person name="Lipzen A."/>
            <person name="Ng V."/>
            <person name="Sandor L."/>
            <person name="Barry K."/>
            <person name="Martinez A.T."/>
            <person name="Xiao Y."/>
            <person name="Gibbons J.G."/>
            <person name="Terashima K."/>
            <person name="Hibbett D.S."/>
            <person name="Grigoriev I.V."/>
        </authorList>
    </citation>
    <scope>NUCLEOTIDE SEQUENCE</scope>
    <source>
        <strain evidence="1">TFB9207</strain>
    </source>
</reference>
<accession>A0AA38NVD8</accession>